<keyword evidence="2 5" id="KW-0812">Transmembrane</keyword>
<reference evidence="6 7" key="1">
    <citation type="submission" date="2019-06" db="EMBL/GenBank/DDBJ databases">
        <title>Genome Sequence of the Brown Rot Fungal Pathogen Monilinia laxa.</title>
        <authorList>
            <person name="De Miccolis Angelini R.M."/>
            <person name="Landi L."/>
            <person name="Abate D."/>
            <person name="Pollastro S."/>
            <person name="Romanazzi G."/>
            <person name="Faretra F."/>
        </authorList>
    </citation>
    <scope>NUCLEOTIDE SEQUENCE [LARGE SCALE GENOMIC DNA]</scope>
    <source>
        <strain evidence="6 7">Mlax316</strain>
    </source>
</reference>
<keyword evidence="7" id="KW-1185">Reference proteome</keyword>
<organism evidence="6 7">
    <name type="scientific">Monilinia laxa</name>
    <name type="common">Brown rot fungus</name>
    <name type="synonym">Sclerotinia laxa</name>
    <dbReference type="NCBI Taxonomy" id="61186"/>
    <lineage>
        <taxon>Eukaryota</taxon>
        <taxon>Fungi</taxon>
        <taxon>Dikarya</taxon>
        <taxon>Ascomycota</taxon>
        <taxon>Pezizomycotina</taxon>
        <taxon>Leotiomycetes</taxon>
        <taxon>Helotiales</taxon>
        <taxon>Sclerotiniaceae</taxon>
        <taxon>Monilinia</taxon>
    </lineage>
</organism>
<dbReference type="PANTHER" id="PTHR28128">
    <property type="entry name" value="GOLGI APPARATUS MEMBRANE PROTEIN TVP15"/>
    <property type="match status" value="1"/>
</dbReference>
<evidence type="ECO:0000256" key="5">
    <source>
        <dbReference type="SAM" id="Phobius"/>
    </source>
</evidence>
<sequence length="315" mass="35092">MDYSDAFRLVNLAVGVFMVLGGISQFFPLGFQSIIIGCYVIIFGICTALLEFQIPPQVSRYASFLFSFVGRGIFYVFVGSILLHDHVLRIIAGSLIGIIGLIYIALEFVPSIEPPANMREADGGWGAEQSTVKTTSYNIQYLGIASLLPLSTPAFTTIYLLLQISWIPNRTGLYYISHHISPTHSMTRISSRTNDEQSRHFLTSSRVYLTKLIVVVLFCVLPSLLCIPVFVSTYTLEVQICAFPNPLLIPRIQCCREIPKRKPARTPLAFQCYTDYKENPHLLDGRGVSVSHSIPIMCYPPKEKVPGELPSCLCA</sequence>
<evidence type="ECO:0000313" key="7">
    <source>
        <dbReference type="Proteomes" id="UP000326757"/>
    </source>
</evidence>
<evidence type="ECO:0000256" key="4">
    <source>
        <dbReference type="ARBA" id="ARBA00023136"/>
    </source>
</evidence>
<comment type="caution">
    <text evidence="6">The sequence shown here is derived from an EMBL/GenBank/DDBJ whole genome shotgun (WGS) entry which is preliminary data.</text>
</comment>
<evidence type="ECO:0000256" key="2">
    <source>
        <dbReference type="ARBA" id="ARBA00022692"/>
    </source>
</evidence>
<protein>
    <submittedName>
        <fullName evidence="6">Uncharacterized protein</fullName>
    </submittedName>
</protein>
<dbReference type="GO" id="GO:0000139">
    <property type="term" value="C:Golgi membrane"/>
    <property type="evidence" value="ECO:0007669"/>
    <property type="project" value="TreeGrafter"/>
</dbReference>
<dbReference type="InterPro" id="IPR013714">
    <property type="entry name" value="Golgi_TVP15"/>
</dbReference>
<keyword evidence="4 5" id="KW-0472">Membrane</keyword>
<gene>
    <name evidence="6" type="ORF">EYC80_001686</name>
</gene>
<feature type="transmembrane region" description="Helical" evidence="5">
    <location>
        <begin position="208"/>
        <end position="231"/>
    </location>
</feature>
<feature type="transmembrane region" description="Helical" evidence="5">
    <location>
        <begin position="34"/>
        <end position="55"/>
    </location>
</feature>
<evidence type="ECO:0000256" key="1">
    <source>
        <dbReference type="ARBA" id="ARBA00004141"/>
    </source>
</evidence>
<dbReference type="Pfam" id="PF08507">
    <property type="entry name" value="COPI_assoc"/>
    <property type="match status" value="1"/>
</dbReference>
<proteinExistence type="predicted"/>
<dbReference type="OrthoDB" id="423534at2759"/>
<dbReference type="GO" id="GO:0016192">
    <property type="term" value="P:vesicle-mediated transport"/>
    <property type="evidence" value="ECO:0007669"/>
    <property type="project" value="TreeGrafter"/>
</dbReference>
<feature type="transmembrane region" description="Helical" evidence="5">
    <location>
        <begin position="6"/>
        <end position="27"/>
    </location>
</feature>
<evidence type="ECO:0000256" key="3">
    <source>
        <dbReference type="ARBA" id="ARBA00022989"/>
    </source>
</evidence>
<name>A0A5N6K5T7_MONLA</name>
<dbReference type="EMBL" id="VIGI01000007">
    <property type="protein sequence ID" value="KAB8297900.1"/>
    <property type="molecule type" value="Genomic_DNA"/>
</dbReference>
<accession>A0A5N6K5T7</accession>
<dbReference type="PANTHER" id="PTHR28128:SF1">
    <property type="entry name" value="GOLGI APPARATUS MEMBRANE PROTEIN TVP15"/>
    <property type="match status" value="1"/>
</dbReference>
<dbReference type="Proteomes" id="UP000326757">
    <property type="component" value="Unassembled WGS sequence"/>
</dbReference>
<keyword evidence="3 5" id="KW-1133">Transmembrane helix</keyword>
<dbReference type="AlphaFoldDB" id="A0A5N6K5T7"/>
<evidence type="ECO:0000313" key="6">
    <source>
        <dbReference type="EMBL" id="KAB8297900.1"/>
    </source>
</evidence>
<feature type="transmembrane region" description="Helical" evidence="5">
    <location>
        <begin position="139"/>
        <end position="162"/>
    </location>
</feature>
<comment type="subcellular location">
    <subcellularLocation>
        <location evidence="1">Membrane</location>
        <topology evidence="1">Multi-pass membrane protein</topology>
    </subcellularLocation>
</comment>
<feature type="transmembrane region" description="Helical" evidence="5">
    <location>
        <begin position="61"/>
        <end position="83"/>
    </location>
</feature>
<feature type="transmembrane region" description="Helical" evidence="5">
    <location>
        <begin position="90"/>
        <end position="109"/>
    </location>
</feature>